<feature type="region of interest" description="Disordered" evidence="1">
    <location>
        <begin position="17"/>
        <end position="40"/>
    </location>
</feature>
<evidence type="ECO:0000313" key="2">
    <source>
        <dbReference type="EMBL" id="CDZ82942.1"/>
    </source>
</evidence>
<accession>A0A078LCL3</accession>
<feature type="compositionally biased region" description="Low complexity" evidence="1">
    <location>
        <begin position="27"/>
        <end position="40"/>
    </location>
</feature>
<reference evidence="2" key="1">
    <citation type="submission" date="2014-06" db="EMBL/GenBank/DDBJ databases">
        <authorList>
            <person name="Urmite Genomes Urmite Genomes"/>
        </authorList>
    </citation>
    <scope>NUCLEOTIDE SEQUENCE</scope>
</reference>
<dbReference type="AlphaFoldDB" id="A0A078LCL3"/>
<protein>
    <submittedName>
        <fullName evidence="2">Uncharacterized protein</fullName>
    </submittedName>
</protein>
<sequence>MNHTDFLRYQAESVKRAMLPPVAKHSQQQQKTKQTAGEAA</sequence>
<gene>
    <name evidence="2" type="ORF">BN1086_01039</name>
</gene>
<organism evidence="2">
    <name type="scientific">Citrobacter koseri</name>
    <name type="common">Citrobacter diversus</name>
    <dbReference type="NCBI Taxonomy" id="545"/>
    <lineage>
        <taxon>Bacteria</taxon>
        <taxon>Pseudomonadati</taxon>
        <taxon>Pseudomonadota</taxon>
        <taxon>Gammaproteobacteria</taxon>
        <taxon>Enterobacterales</taxon>
        <taxon>Enterobacteriaceae</taxon>
        <taxon>Citrobacter</taxon>
    </lineage>
</organism>
<dbReference type="PATRIC" id="fig|545.12.peg.1034"/>
<evidence type="ECO:0000256" key="1">
    <source>
        <dbReference type="SAM" id="MobiDB-lite"/>
    </source>
</evidence>
<proteinExistence type="predicted"/>
<name>A0A078LCL3_CITKO</name>
<dbReference type="EMBL" id="LK931336">
    <property type="protein sequence ID" value="CDZ82942.1"/>
    <property type="molecule type" value="Genomic_DNA"/>
</dbReference>